<gene>
    <name evidence="2" type="ORF">EYF80_052068</name>
</gene>
<evidence type="ECO:0000313" key="3">
    <source>
        <dbReference type="Proteomes" id="UP000314294"/>
    </source>
</evidence>
<accession>A0A4Z2F9D1</accession>
<evidence type="ECO:0000313" key="2">
    <source>
        <dbReference type="EMBL" id="TNN37767.1"/>
    </source>
</evidence>
<evidence type="ECO:0000256" key="1">
    <source>
        <dbReference type="SAM" id="MobiDB-lite"/>
    </source>
</evidence>
<sequence length="159" mass="18048">MGRDEEKGVRDQEPDANSELVWKRTMWSERERGRERDQSFPLLLRAGASTLTPDLRPPPPTSEPSRRKSQRDFLWFLSKKIRVTWRDILHQEVREQIVMFLITSCLIVVPSMTSSAGHMVHIKAVSPEGVPAVGGSVRHVAGFSSTELCKDIFWAAAHL</sequence>
<proteinExistence type="predicted"/>
<feature type="region of interest" description="Disordered" evidence="1">
    <location>
        <begin position="46"/>
        <end position="69"/>
    </location>
</feature>
<dbReference type="EMBL" id="SRLO01001444">
    <property type="protein sequence ID" value="TNN37767.1"/>
    <property type="molecule type" value="Genomic_DNA"/>
</dbReference>
<reference evidence="2 3" key="1">
    <citation type="submission" date="2019-03" db="EMBL/GenBank/DDBJ databases">
        <title>First draft genome of Liparis tanakae, snailfish: a comprehensive survey of snailfish specific genes.</title>
        <authorList>
            <person name="Kim W."/>
            <person name="Song I."/>
            <person name="Jeong J.-H."/>
            <person name="Kim D."/>
            <person name="Kim S."/>
            <person name="Ryu S."/>
            <person name="Song J.Y."/>
            <person name="Lee S.K."/>
        </authorList>
    </citation>
    <scope>NUCLEOTIDE SEQUENCE [LARGE SCALE GENOMIC DNA]</scope>
    <source>
        <tissue evidence="2">Muscle</tissue>
    </source>
</reference>
<dbReference type="AlphaFoldDB" id="A0A4Z2F9D1"/>
<comment type="caution">
    <text evidence="2">The sequence shown here is derived from an EMBL/GenBank/DDBJ whole genome shotgun (WGS) entry which is preliminary data.</text>
</comment>
<organism evidence="2 3">
    <name type="scientific">Liparis tanakae</name>
    <name type="common">Tanaka's snailfish</name>
    <dbReference type="NCBI Taxonomy" id="230148"/>
    <lineage>
        <taxon>Eukaryota</taxon>
        <taxon>Metazoa</taxon>
        <taxon>Chordata</taxon>
        <taxon>Craniata</taxon>
        <taxon>Vertebrata</taxon>
        <taxon>Euteleostomi</taxon>
        <taxon>Actinopterygii</taxon>
        <taxon>Neopterygii</taxon>
        <taxon>Teleostei</taxon>
        <taxon>Neoteleostei</taxon>
        <taxon>Acanthomorphata</taxon>
        <taxon>Eupercaria</taxon>
        <taxon>Perciformes</taxon>
        <taxon>Cottioidei</taxon>
        <taxon>Cottales</taxon>
        <taxon>Liparidae</taxon>
        <taxon>Liparis</taxon>
    </lineage>
</organism>
<name>A0A4Z2F9D1_9TELE</name>
<keyword evidence="3" id="KW-1185">Reference proteome</keyword>
<protein>
    <submittedName>
        <fullName evidence="2">Uncharacterized protein</fullName>
    </submittedName>
</protein>
<dbReference type="Proteomes" id="UP000314294">
    <property type="component" value="Unassembled WGS sequence"/>
</dbReference>